<dbReference type="Proteomes" id="UP000693970">
    <property type="component" value="Unassembled WGS sequence"/>
</dbReference>
<proteinExistence type="predicted"/>
<dbReference type="PANTHER" id="PTHR34044">
    <property type="entry name" value="NUCLEAR PROTEIN"/>
    <property type="match status" value="1"/>
</dbReference>
<reference evidence="2" key="2">
    <citation type="submission" date="2021-04" db="EMBL/GenBank/DDBJ databases">
        <authorList>
            <person name="Podell S."/>
        </authorList>
    </citation>
    <scope>NUCLEOTIDE SEQUENCE</scope>
    <source>
        <strain evidence="2">Hildebrandi</strain>
    </source>
</reference>
<keyword evidence="1" id="KW-0732">Signal</keyword>
<evidence type="ECO:0000313" key="3">
    <source>
        <dbReference type="Proteomes" id="UP000693970"/>
    </source>
</evidence>
<comment type="caution">
    <text evidence="2">The sequence shown here is derived from an EMBL/GenBank/DDBJ whole genome shotgun (WGS) entry which is preliminary data.</text>
</comment>
<sequence length="391" mass="43445">MIVTTSVAVLAFGLASGQVAAFSPVAVSSKNVVHSGTASSSALDMATWSDSRAVKDYQEFLNSGAREMELKEDGPSIVLISPSEAGLEFQQLNPIAQALLHMGRGDDIILTPYQELPATLGEGESATSEYPIYITLPPTEILPFIQNLDEAYSERTDDFVFFSGGLQFGNIEEVLKEYGFCREDMTQVMISGLQVDENGITDKSVKLGVDAVGEEKIAGESSACGKWKGAIAKRLERNQIRCAVDFYRDWRRKMWERNLLDAIFNLVGCVREEPTTIQDVANYYEQEVSDMIWEITGSLRAWKAVTLLYGFEERLLGVAEANTQQCTLVEDRFPYIWGNQVFLNSPKVLEYLHYAQSQRGFIPGVQLPPMKESSELSNVMRQGNLRADGVI</sequence>
<dbReference type="EMBL" id="JAGRRH010000004">
    <property type="protein sequence ID" value="KAG7370767.1"/>
    <property type="molecule type" value="Genomic_DNA"/>
</dbReference>
<organism evidence="2 3">
    <name type="scientific">Nitzschia inconspicua</name>
    <dbReference type="NCBI Taxonomy" id="303405"/>
    <lineage>
        <taxon>Eukaryota</taxon>
        <taxon>Sar</taxon>
        <taxon>Stramenopiles</taxon>
        <taxon>Ochrophyta</taxon>
        <taxon>Bacillariophyta</taxon>
        <taxon>Bacillariophyceae</taxon>
        <taxon>Bacillariophycidae</taxon>
        <taxon>Bacillariales</taxon>
        <taxon>Bacillariaceae</taxon>
        <taxon>Nitzschia</taxon>
    </lineage>
</organism>
<protein>
    <submittedName>
        <fullName evidence="2">Uncharacterized protein</fullName>
    </submittedName>
</protein>
<accession>A0A9K3Q474</accession>
<dbReference type="OrthoDB" id="40417at2759"/>
<dbReference type="AlphaFoldDB" id="A0A9K3Q474"/>
<evidence type="ECO:0000256" key="1">
    <source>
        <dbReference type="SAM" id="SignalP"/>
    </source>
</evidence>
<gene>
    <name evidence="2" type="ORF">IV203_019337</name>
</gene>
<dbReference type="PANTHER" id="PTHR34044:SF1">
    <property type="entry name" value="NUCLEAR PROTEIN"/>
    <property type="match status" value="1"/>
</dbReference>
<reference evidence="2" key="1">
    <citation type="journal article" date="2021" name="Sci. Rep.">
        <title>Diploid genomic architecture of Nitzschia inconspicua, an elite biomass production diatom.</title>
        <authorList>
            <person name="Oliver A."/>
            <person name="Podell S."/>
            <person name="Pinowska A."/>
            <person name="Traller J.C."/>
            <person name="Smith S.R."/>
            <person name="McClure R."/>
            <person name="Beliaev A."/>
            <person name="Bohutskyi P."/>
            <person name="Hill E.A."/>
            <person name="Rabines A."/>
            <person name="Zheng H."/>
            <person name="Allen L.Z."/>
            <person name="Kuo A."/>
            <person name="Grigoriev I.V."/>
            <person name="Allen A.E."/>
            <person name="Hazlebeck D."/>
            <person name="Allen E.E."/>
        </authorList>
    </citation>
    <scope>NUCLEOTIDE SEQUENCE</scope>
    <source>
        <strain evidence="2">Hildebrandi</strain>
    </source>
</reference>
<feature type="signal peptide" evidence="1">
    <location>
        <begin position="1"/>
        <end position="21"/>
    </location>
</feature>
<feature type="chain" id="PRO_5039910843" evidence="1">
    <location>
        <begin position="22"/>
        <end position="391"/>
    </location>
</feature>
<name>A0A9K3Q474_9STRA</name>
<keyword evidence="3" id="KW-1185">Reference proteome</keyword>
<evidence type="ECO:0000313" key="2">
    <source>
        <dbReference type="EMBL" id="KAG7370767.1"/>
    </source>
</evidence>